<dbReference type="InterPro" id="IPR036875">
    <property type="entry name" value="Znf_CCHC_sf"/>
</dbReference>
<dbReference type="SMART" id="SM00343">
    <property type="entry name" value="ZnF_C2HC"/>
    <property type="match status" value="1"/>
</dbReference>
<proteinExistence type="predicted"/>
<accession>A0AA88E182</accession>
<protein>
    <recommendedName>
        <fullName evidence="2">CCHC-type domain-containing protein</fullName>
    </recommendedName>
</protein>
<dbReference type="GO" id="GO:0008270">
    <property type="term" value="F:zinc ion binding"/>
    <property type="evidence" value="ECO:0007669"/>
    <property type="project" value="UniProtKB-KW"/>
</dbReference>
<evidence type="ECO:0000313" key="7">
    <source>
        <dbReference type="Proteomes" id="UP001187192"/>
    </source>
</evidence>
<name>A0AA88E182_FICCA</name>
<dbReference type="Gene3D" id="4.10.60.10">
    <property type="entry name" value="Zinc finger, CCHC-type"/>
    <property type="match status" value="1"/>
</dbReference>
<dbReference type="InterPro" id="IPR001878">
    <property type="entry name" value="Znf_CCHC"/>
</dbReference>
<keyword evidence="1" id="KW-0862">Zinc</keyword>
<sequence length="89" mass="9991">MRTNACYLCDKEGHYATNCTMKNKNQNPPYPSRNANSQLYTVQVKIEGPLIAQGRLEAPELQARIYAYTKGDVEAGTSHVITEIRERCG</sequence>
<dbReference type="EMBL" id="BTGU01000262">
    <property type="protein sequence ID" value="GMN65797.1"/>
    <property type="molecule type" value="Genomic_DNA"/>
</dbReference>
<gene>
    <name evidence="3" type="ORF">TIFTF001_034832</name>
    <name evidence="4" type="ORF">TIFTF001_034840</name>
    <name evidence="5" type="ORF">TIFTF001_034866</name>
    <name evidence="6" type="ORF">TIFTF001_034873</name>
</gene>
<dbReference type="EMBL" id="BTGU01000260">
    <property type="protein sequence ID" value="GMN65763.1"/>
    <property type="molecule type" value="Genomic_DNA"/>
</dbReference>
<evidence type="ECO:0000313" key="5">
    <source>
        <dbReference type="EMBL" id="GMN65797.1"/>
    </source>
</evidence>
<comment type="caution">
    <text evidence="4">The sequence shown here is derived from an EMBL/GenBank/DDBJ whole genome shotgun (WGS) entry which is preliminary data.</text>
</comment>
<evidence type="ECO:0000313" key="4">
    <source>
        <dbReference type="EMBL" id="GMN65768.1"/>
    </source>
</evidence>
<evidence type="ECO:0000313" key="6">
    <source>
        <dbReference type="EMBL" id="GMN65802.1"/>
    </source>
</evidence>
<dbReference type="AlphaFoldDB" id="A0AA88E182"/>
<keyword evidence="7" id="KW-1185">Reference proteome</keyword>
<dbReference type="GO" id="GO:0003676">
    <property type="term" value="F:nucleic acid binding"/>
    <property type="evidence" value="ECO:0007669"/>
    <property type="project" value="InterPro"/>
</dbReference>
<dbReference type="SUPFAM" id="SSF57756">
    <property type="entry name" value="Retrovirus zinc finger-like domains"/>
    <property type="match status" value="1"/>
</dbReference>
<dbReference type="EMBL" id="BTGU01000261">
    <property type="protein sequence ID" value="GMN65768.1"/>
    <property type="molecule type" value="Genomic_DNA"/>
</dbReference>
<evidence type="ECO:0000313" key="3">
    <source>
        <dbReference type="EMBL" id="GMN65763.1"/>
    </source>
</evidence>
<dbReference type="Proteomes" id="UP001187192">
    <property type="component" value="Unassembled WGS sequence"/>
</dbReference>
<keyword evidence="1" id="KW-0479">Metal-binding</keyword>
<evidence type="ECO:0000256" key="1">
    <source>
        <dbReference type="PROSITE-ProRule" id="PRU00047"/>
    </source>
</evidence>
<feature type="domain" description="CCHC-type" evidence="2">
    <location>
        <begin position="6"/>
        <end position="19"/>
    </location>
</feature>
<dbReference type="PROSITE" id="PS50158">
    <property type="entry name" value="ZF_CCHC"/>
    <property type="match status" value="1"/>
</dbReference>
<dbReference type="Pfam" id="PF00098">
    <property type="entry name" value="zf-CCHC"/>
    <property type="match status" value="1"/>
</dbReference>
<organism evidence="4 7">
    <name type="scientific">Ficus carica</name>
    <name type="common">Common fig</name>
    <dbReference type="NCBI Taxonomy" id="3494"/>
    <lineage>
        <taxon>Eukaryota</taxon>
        <taxon>Viridiplantae</taxon>
        <taxon>Streptophyta</taxon>
        <taxon>Embryophyta</taxon>
        <taxon>Tracheophyta</taxon>
        <taxon>Spermatophyta</taxon>
        <taxon>Magnoliopsida</taxon>
        <taxon>eudicotyledons</taxon>
        <taxon>Gunneridae</taxon>
        <taxon>Pentapetalae</taxon>
        <taxon>rosids</taxon>
        <taxon>fabids</taxon>
        <taxon>Rosales</taxon>
        <taxon>Moraceae</taxon>
        <taxon>Ficeae</taxon>
        <taxon>Ficus</taxon>
    </lineage>
</organism>
<reference evidence="4" key="1">
    <citation type="submission" date="2023-07" db="EMBL/GenBank/DDBJ databases">
        <title>draft genome sequence of fig (Ficus carica).</title>
        <authorList>
            <person name="Takahashi T."/>
            <person name="Nishimura K."/>
        </authorList>
    </citation>
    <scope>NUCLEOTIDE SEQUENCE</scope>
</reference>
<dbReference type="EMBL" id="BTGU01000263">
    <property type="protein sequence ID" value="GMN65802.1"/>
    <property type="molecule type" value="Genomic_DNA"/>
</dbReference>
<evidence type="ECO:0000259" key="2">
    <source>
        <dbReference type="PROSITE" id="PS50158"/>
    </source>
</evidence>
<keyword evidence="1" id="KW-0863">Zinc-finger</keyword>